<evidence type="ECO:0000313" key="1">
    <source>
        <dbReference type="EMBL" id="SFM74485.1"/>
    </source>
</evidence>
<dbReference type="Proteomes" id="UP000183766">
    <property type="component" value="Unassembled WGS sequence"/>
</dbReference>
<dbReference type="EMBL" id="FOUM01000009">
    <property type="protein sequence ID" value="SFM74485.1"/>
    <property type="molecule type" value="Genomic_DNA"/>
</dbReference>
<protein>
    <submittedName>
        <fullName evidence="1">Uncharacterized protein</fullName>
    </submittedName>
</protein>
<gene>
    <name evidence="1" type="ORF">SAMN05216250_109146</name>
</gene>
<evidence type="ECO:0000313" key="2">
    <source>
        <dbReference type="Proteomes" id="UP000183766"/>
    </source>
</evidence>
<name>A0A1I4TCV8_9BACE</name>
<proteinExistence type="predicted"/>
<organism evidence="1 2">
    <name type="scientific">Bacteroides xylanisolvens</name>
    <dbReference type="NCBI Taxonomy" id="371601"/>
    <lineage>
        <taxon>Bacteria</taxon>
        <taxon>Pseudomonadati</taxon>
        <taxon>Bacteroidota</taxon>
        <taxon>Bacteroidia</taxon>
        <taxon>Bacteroidales</taxon>
        <taxon>Bacteroidaceae</taxon>
        <taxon>Bacteroides</taxon>
    </lineage>
</organism>
<reference evidence="2" key="1">
    <citation type="submission" date="2016-10" db="EMBL/GenBank/DDBJ databases">
        <authorList>
            <person name="Varghese N."/>
            <person name="Submissions S."/>
        </authorList>
    </citation>
    <scope>NUCLEOTIDE SEQUENCE [LARGE SCALE GENOMIC DNA]</scope>
    <source>
        <strain evidence="2">NLAE-zl-C202</strain>
    </source>
</reference>
<sequence>MKRYCFENMLLRDESASVEYLVKAAYNKPLTRN</sequence>
<dbReference type="AlphaFoldDB" id="A0A1I4TCV8"/>
<accession>A0A1I4TCV8</accession>